<dbReference type="InterPro" id="IPR024079">
    <property type="entry name" value="MetalloPept_cat_dom_sf"/>
</dbReference>
<keyword evidence="9" id="KW-0732">Signal</keyword>
<dbReference type="Pfam" id="PF05649">
    <property type="entry name" value="Peptidase_M13_N"/>
    <property type="match status" value="1"/>
</dbReference>
<dbReference type="PROSITE" id="PS51885">
    <property type="entry name" value="NEPRILYSIN"/>
    <property type="match status" value="1"/>
</dbReference>
<dbReference type="InterPro" id="IPR042089">
    <property type="entry name" value="Peptidase_M13_dom_2"/>
</dbReference>
<keyword evidence="13" id="KW-1185">Reference proteome</keyword>
<dbReference type="Pfam" id="PF01431">
    <property type="entry name" value="Peptidase_M13"/>
    <property type="match status" value="1"/>
</dbReference>
<dbReference type="InterPro" id="IPR018497">
    <property type="entry name" value="Peptidase_M13_C"/>
</dbReference>
<protein>
    <submittedName>
        <fullName evidence="12">(Mediterranean fruit fly) hypothetical protein</fullName>
    </submittedName>
</protein>
<dbReference type="Gene3D" id="3.40.390.10">
    <property type="entry name" value="Collagenase (Catalytic Domain)"/>
    <property type="match status" value="1"/>
</dbReference>
<evidence type="ECO:0000256" key="1">
    <source>
        <dbReference type="ARBA" id="ARBA00001947"/>
    </source>
</evidence>
<gene>
    <name evidence="12" type="ORF">CCAP1982_LOCUS3201</name>
</gene>
<dbReference type="GO" id="GO:0016485">
    <property type="term" value="P:protein processing"/>
    <property type="evidence" value="ECO:0007669"/>
    <property type="project" value="TreeGrafter"/>
</dbReference>
<proteinExistence type="inferred from homology"/>
<evidence type="ECO:0000259" key="11">
    <source>
        <dbReference type="Pfam" id="PF05649"/>
    </source>
</evidence>
<evidence type="ECO:0000256" key="7">
    <source>
        <dbReference type="ARBA" id="ARBA00022833"/>
    </source>
</evidence>
<evidence type="ECO:0000313" key="13">
    <source>
        <dbReference type="Proteomes" id="UP000606786"/>
    </source>
</evidence>
<dbReference type="Gene3D" id="1.10.1380.10">
    <property type="entry name" value="Neutral endopeptidase , domain2"/>
    <property type="match status" value="1"/>
</dbReference>
<dbReference type="GO" id="GO:0004222">
    <property type="term" value="F:metalloendopeptidase activity"/>
    <property type="evidence" value="ECO:0007669"/>
    <property type="project" value="InterPro"/>
</dbReference>
<dbReference type="OrthoDB" id="6475849at2759"/>
<keyword evidence="6" id="KW-0378">Hydrolase</keyword>
<keyword evidence="4" id="KW-0645">Protease</keyword>
<evidence type="ECO:0000256" key="6">
    <source>
        <dbReference type="ARBA" id="ARBA00022801"/>
    </source>
</evidence>
<dbReference type="InterPro" id="IPR008753">
    <property type="entry name" value="Peptidase_M13_N"/>
</dbReference>
<feature type="domain" description="Peptidase M13 C-terminal" evidence="10">
    <location>
        <begin position="503"/>
        <end position="717"/>
    </location>
</feature>
<dbReference type="GO" id="GO:0005886">
    <property type="term" value="C:plasma membrane"/>
    <property type="evidence" value="ECO:0007669"/>
    <property type="project" value="UniProtKB-SubCell"/>
</dbReference>
<dbReference type="CDD" id="cd08662">
    <property type="entry name" value="M13"/>
    <property type="match status" value="1"/>
</dbReference>
<dbReference type="GO" id="GO:0046872">
    <property type="term" value="F:metal ion binding"/>
    <property type="evidence" value="ECO:0007669"/>
    <property type="project" value="UniProtKB-KW"/>
</dbReference>
<comment type="cofactor">
    <cofactor evidence="1">
        <name>Zn(2+)</name>
        <dbReference type="ChEBI" id="CHEBI:29105"/>
    </cofactor>
</comment>
<organism evidence="12 13">
    <name type="scientific">Ceratitis capitata</name>
    <name type="common">Mediterranean fruit fly</name>
    <name type="synonym">Tephritis capitata</name>
    <dbReference type="NCBI Taxonomy" id="7213"/>
    <lineage>
        <taxon>Eukaryota</taxon>
        <taxon>Metazoa</taxon>
        <taxon>Ecdysozoa</taxon>
        <taxon>Arthropoda</taxon>
        <taxon>Hexapoda</taxon>
        <taxon>Insecta</taxon>
        <taxon>Pterygota</taxon>
        <taxon>Neoptera</taxon>
        <taxon>Endopterygota</taxon>
        <taxon>Diptera</taxon>
        <taxon>Brachycera</taxon>
        <taxon>Muscomorpha</taxon>
        <taxon>Tephritoidea</taxon>
        <taxon>Tephritidae</taxon>
        <taxon>Ceratitis</taxon>
        <taxon>Ceratitis</taxon>
    </lineage>
</organism>
<dbReference type="PANTHER" id="PTHR11733">
    <property type="entry name" value="ZINC METALLOPROTEASE FAMILY M13 NEPRILYSIN-RELATED"/>
    <property type="match status" value="1"/>
</dbReference>
<dbReference type="AlphaFoldDB" id="A0A811U638"/>
<dbReference type="PANTHER" id="PTHR11733:SF238">
    <property type="entry name" value="FI07649P-RELATED"/>
    <property type="match status" value="1"/>
</dbReference>
<evidence type="ECO:0000256" key="4">
    <source>
        <dbReference type="ARBA" id="ARBA00022670"/>
    </source>
</evidence>
<comment type="caution">
    <text evidence="12">The sequence shown here is derived from an EMBL/GenBank/DDBJ whole genome shotgun (WGS) entry which is preliminary data.</text>
</comment>
<reference evidence="12" key="1">
    <citation type="submission" date="2020-11" db="EMBL/GenBank/DDBJ databases">
        <authorList>
            <person name="Whitehead M."/>
        </authorList>
    </citation>
    <scope>NUCLEOTIDE SEQUENCE</scope>
    <source>
        <strain evidence="12">EGII</strain>
    </source>
</reference>
<evidence type="ECO:0000256" key="8">
    <source>
        <dbReference type="ARBA" id="ARBA00023049"/>
    </source>
</evidence>
<dbReference type="Proteomes" id="UP000606786">
    <property type="component" value="Unassembled WGS sequence"/>
</dbReference>
<feature type="signal peptide" evidence="9">
    <location>
        <begin position="1"/>
        <end position="26"/>
    </location>
</feature>
<sequence>MSFTNILRTFALWLILLQLGVYKSQSATVPQVQLYAEKLSLSNNTAYVRDVMRQAKSAEMRNYMQPEVDRCDDFYQYACGNWAKINPTEPRNLLETTFFEQLINTYNQKLLKVLMEEPRKDDDELTAKVKTFFGACRHLDEKQSEHYKLNLREIAKEFGRMPALMPTGTWKESEFDWLTTIARIQNKYGIDIILQLSLREDFANKTANNIFIGQPALPLQSRAVYKSPATKWHRDRYEEEIFRALQSYLGISEEVAKSTAHDILYFESRLADGMIDKRLGKTLKSMAVLRTVDEMQAAYEGSIDVRKYLSISMGQTINETFYEYHVEYQKNLVQVLKETPKAQVANYIIYKLVKNFFFNYNETSGAKEKLCLKKTKNYFAKVLDNIVFRKYNSESTAADINLIWLKISEIFKEELESAEHLNWLTPNTRKLALEKLAAMRLKINTYEESNLRAEYANITLSSTNYTENIKQIHIQQTQWALANLRQAPSTIEYPLTLSLTPAYNRNENLIKIPVILLQPNFLWSTHYPNALKFATLGCLVAHELIHGFDDMGRNVDVAGNELTWWDNNSTDAFSTRKNCFKRQYSLFRANGKYLPPSELQGENIADNGGLQLAYSAYAKWLRGLNDSSTTALEREHLLALETLPNLNLTNHQLFFLAFAQYWCNDVDEHFRDKVSLINIQTPAKFRVIGPLANFPTFAEVFQCASGSTMNPKQKCKIY</sequence>
<dbReference type="InterPro" id="IPR000718">
    <property type="entry name" value="Peptidase_M13"/>
</dbReference>
<accession>A0A811U638</accession>
<name>A0A811U638_CERCA</name>
<evidence type="ECO:0000256" key="5">
    <source>
        <dbReference type="ARBA" id="ARBA00022723"/>
    </source>
</evidence>
<evidence type="ECO:0000313" key="12">
    <source>
        <dbReference type="EMBL" id="CAD6994454.1"/>
    </source>
</evidence>
<comment type="subcellular location">
    <subcellularLocation>
        <location evidence="2">Cell membrane</location>
        <topology evidence="2">Single-pass type II membrane protein</topology>
    </subcellularLocation>
</comment>
<evidence type="ECO:0000259" key="10">
    <source>
        <dbReference type="Pfam" id="PF01431"/>
    </source>
</evidence>
<keyword evidence="5" id="KW-0479">Metal-binding</keyword>
<dbReference type="PRINTS" id="PR00786">
    <property type="entry name" value="NEPRILYSIN"/>
</dbReference>
<feature type="chain" id="PRO_5032995801" evidence="9">
    <location>
        <begin position="27"/>
        <end position="718"/>
    </location>
</feature>
<evidence type="ECO:0000256" key="3">
    <source>
        <dbReference type="ARBA" id="ARBA00007357"/>
    </source>
</evidence>
<evidence type="ECO:0000256" key="2">
    <source>
        <dbReference type="ARBA" id="ARBA00004401"/>
    </source>
</evidence>
<dbReference type="EMBL" id="CAJHJT010000001">
    <property type="protein sequence ID" value="CAD6994454.1"/>
    <property type="molecule type" value="Genomic_DNA"/>
</dbReference>
<comment type="similarity">
    <text evidence="3">Belongs to the peptidase M13 family.</text>
</comment>
<evidence type="ECO:0000256" key="9">
    <source>
        <dbReference type="SAM" id="SignalP"/>
    </source>
</evidence>
<dbReference type="SUPFAM" id="SSF55486">
    <property type="entry name" value="Metalloproteases ('zincins'), catalytic domain"/>
    <property type="match status" value="1"/>
</dbReference>
<keyword evidence="8" id="KW-0482">Metalloprotease</keyword>
<keyword evidence="7" id="KW-0862">Zinc</keyword>
<feature type="domain" description="Peptidase M13 N-terminal" evidence="11">
    <location>
        <begin position="71"/>
        <end position="444"/>
    </location>
</feature>